<sequence length="90" mass="10536">MWCGSLSFNSVQNHLLAVQMIYYLFFWRTRSLSLPVIEQVKEHQRLRVTRIDDTCLRYSLLLTSFSRYTRSSSSSNQAGQGSDTPQQDFH</sequence>
<protein>
    <submittedName>
        <fullName evidence="1">Uncharacterized protein</fullName>
    </submittedName>
</protein>
<reference evidence="1 2" key="1">
    <citation type="journal article" date="2021" name="Hortic Res">
        <title>High-quality reference genome and annotation aids understanding of berry development for evergreen blueberry (Vaccinium darrowii).</title>
        <authorList>
            <person name="Yu J."/>
            <person name="Hulse-Kemp A.M."/>
            <person name="Babiker E."/>
            <person name="Staton M."/>
        </authorList>
    </citation>
    <scope>NUCLEOTIDE SEQUENCE [LARGE SCALE GENOMIC DNA]</scope>
    <source>
        <strain evidence="2">cv. NJ 8807/NJ 8810</strain>
        <tissue evidence="1">Young leaf</tissue>
    </source>
</reference>
<dbReference type="Proteomes" id="UP000828048">
    <property type="component" value="Chromosome 2"/>
</dbReference>
<organism evidence="1 2">
    <name type="scientific">Vaccinium darrowii</name>
    <dbReference type="NCBI Taxonomy" id="229202"/>
    <lineage>
        <taxon>Eukaryota</taxon>
        <taxon>Viridiplantae</taxon>
        <taxon>Streptophyta</taxon>
        <taxon>Embryophyta</taxon>
        <taxon>Tracheophyta</taxon>
        <taxon>Spermatophyta</taxon>
        <taxon>Magnoliopsida</taxon>
        <taxon>eudicotyledons</taxon>
        <taxon>Gunneridae</taxon>
        <taxon>Pentapetalae</taxon>
        <taxon>asterids</taxon>
        <taxon>Ericales</taxon>
        <taxon>Ericaceae</taxon>
        <taxon>Vaccinioideae</taxon>
        <taxon>Vaccinieae</taxon>
        <taxon>Vaccinium</taxon>
    </lineage>
</organism>
<comment type="caution">
    <text evidence="1">The sequence shown here is derived from an EMBL/GenBank/DDBJ whole genome shotgun (WGS) entry which is preliminary data.</text>
</comment>
<gene>
    <name evidence="1" type="ORF">Vadar_015081</name>
</gene>
<keyword evidence="2" id="KW-1185">Reference proteome</keyword>
<proteinExistence type="predicted"/>
<name>A0ACB7X0R5_9ERIC</name>
<evidence type="ECO:0000313" key="1">
    <source>
        <dbReference type="EMBL" id="KAH7834346.1"/>
    </source>
</evidence>
<evidence type="ECO:0000313" key="2">
    <source>
        <dbReference type="Proteomes" id="UP000828048"/>
    </source>
</evidence>
<accession>A0ACB7X0R5</accession>
<dbReference type="EMBL" id="CM037152">
    <property type="protein sequence ID" value="KAH7834346.1"/>
    <property type="molecule type" value="Genomic_DNA"/>
</dbReference>